<dbReference type="PANTHER" id="PTHR31009">
    <property type="entry name" value="S-ADENOSYL-L-METHIONINE:CARBOXYL METHYLTRANSFERASE FAMILY PROTEIN"/>
    <property type="match status" value="1"/>
</dbReference>
<dbReference type="Gene3D" id="1.10.1200.270">
    <property type="entry name" value="Methyltransferase, alpha-helical capping domain"/>
    <property type="match status" value="1"/>
</dbReference>
<dbReference type="SUPFAM" id="SSF53335">
    <property type="entry name" value="S-adenosyl-L-methionine-dependent methyltransferases"/>
    <property type="match status" value="1"/>
</dbReference>
<protein>
    <submittedName>
        <fullName evidence="3">Gibberellic acid methyltransferase</fullName>
    </submittedName>
</protein>
<keyword evidence="1" id="KW-0479">Metal-binding</keyword>
<dbReference type="InterPro" id="IPR029063">
    <property type="entry name" value="SAM-dependent_MTases_sf"/>
</dbReference>
<sequence length="412" mass="46324">MDCSTSVVSISGMGRNMNYQSWTSDLHRILCMQGGDDDGSYARNSEAPASAIDLSKTFLVQAINCMKLFKGETSLRIADLGCATGINTLSTVDLVVENLKKRYARESLSQPEFEAFFSDLPSNDFNSLFRSLPRLMSSRPGINEMRKPASSLVSESRRSYYAAGVPGSFYERLFPTGKLHMAISLSALHWMSQIPEAVLDKNSPAWNKGRAWIDGARKEVVEAYAKQSEEDLKAFLRCRAEEMVSGGILFLLMAGRPHSGHPENQLGHADSRAKHPFTNSMDQAWDDLVTEGLIDEETRDAFNIPAYMRSKDEIRVAFNQCKAFEIKSIEFLKVMEHTREKQEEYLRDPISYGKTKANLVRATLRPLIEAHLGSSQLSEEMFKRFERGAATDISMLKKTCYYGVIVVFAVRK</sequence>
<dbReference type="GO" id="GO:0032259">
    <property type="term" value="P:methylation"/>
    <property type="evidence" value="ECO:0007669"/>
    <property type="project" value="UniProtKB-KW"/>
</dbReference>
<evidence type="ECO:0000256" key="1">
    <source>
        <dbReference type="ARBA" id="ARBA00022723"/>
    </source>
</evidence>
<dbReference type="Pfam" id="PF03492">
    <property type="entry name" value="Methyltransf_7"/>
    <property type="match status" value="1"/>
</dbReference>
<keyword evidence="3" id="KW-0489">Methyltransferase</keyword>
<dbReference type="InterPro" id="IPR005299">
    <property type="entry name" value="MeTrfase_7"/>
</dbReference>
<dbReference type="OMA" id="NSMDQAW"/>
<evidence type="ECO:0000256" key="2">
    <source>
        <dbReference type="ARBA" id="ARBA00022842"/>
    </source>
</evidence>
<gene>
    <name evidence="3" type="primary">GAMT1</name>
</gene>
<evidence type="ECO:0000313" key="3">
    <source>
        <dbReference type="EMBL" id="QRX38987.1"/>
    </source>
</evidence>
<keyword evidence="3" id="KW-0808">Transferase</keyword>
<dbReference type="EMBL" id="MW149493">
    <property type="protein sequence ID" value="QRX38987.1"/>
    <property type="molecule type" value="mRNA"/>
</dbReference>
<dbReference type="AlphaFoldDB" id="A0A894TMC5"/>
<keyword evidence="2" id="KW-0460">Magnesium</keyword>
<proteinExistence type="evidence at transcript level"/>
<organism evidence="3">
    <name type="scientific">Ginkgo biloba</name>
    <name type="common">Ginkgo</name>
    <name type="synonym">Maidenhair tree</name>
    <dbReference type="NCBI Taxonomy" id="3311"/>
    <lineage>
        <taxon>Eukaryota</taxon>
        <taxon>Viridiplantae</taxon>
        <taxon>Streptophyta</taxon>
        <taxon>Embryophyta</taxon>
        <taxon>Tracheophyta</taxon>
        <taxon>Spermatophyta</taxon>
        <taxon>Ginkgoidae</taxon>
        <taxon>Ginkgoales</taxon>
        <taxon>Ginkgoaceae</taxon>
        <taxon>Ginkgo</taxon>
    </lineage>
</organism>
<dbReference type="InterPro" id="IPR042086">
    <property type="entry name" value="MeTrfase_capping"/>
</dbReference>
<dbReference type="GO" id="GO:0008168">
    <property type="term" value="F:methyltransferase activity"/>
    <property type="evidence" value="ECO:0007669"/>
    <property type="project" value="UniProtKB-KW"/>
</dbReference>
<name>A0A894TMC5_GINBI</name>
<dbReference type="Gene3D" id="3.40.50.150">
    <property type="entry name" value="Vaccinia Virus protein VP39"/>
    <property type="match status" value="1"/>
</dbReference>
<accession>A0A894TMC5</accession>
<dbReference type="GO" id="GO:0046872">
    <property type="term" value="F:metal ion binding"/>
    <property type="evidence" value="ECO:0007669"/>
    <property type="project" value="UniProtKB-KW"/>
</dbReference>
<reference evidence="3" key="1">
    <citation type="journal article" name="Plant Direct">
        <title>Origin and evolution of a gibberellin-deactivating enzyme GAMT.</title>
        <authorList>
            <person name="Zhang C."/>
            <person name="Chaiprasongsuk M."/>
            <person name="Chanderbali A.S."/>
            <person name="Chen X."/>
            <person name="Fu J."/>
            <person name="Soltis D.E."/>
            <person name="Chen F."/>
        </authorList>
    </citation>
    <scope>NUCLEOTIDE SEQUENCE</scope>
</reference>